<feature type="compositionally biased region" description="Polar residues" evidence="7">
    <location>
        <begin position="1"/>
        <end position="21"/>
    </location>
</feature>
<dbReference type="STRING" id="1230097.A0A423XI17"/>
<evidence type="ECO:0000313" key="10">
    <source>
        <dbReference type="Proteomes" id="UP000285146"/>
    </source>
</evidence>
<keyword evidence="1" id="KW-0479">Metal-binding</keyword>
<feature type="region of interest" description="Disordered" evidence="7">
    <location>
        <begin position="78"/>
        <end position="100"/>
    </location>
</feature>
<dbReference type="GO" id="GO:0000981">
    <property type="term" value="F:DNA-binding transcription factor activity, RNA polymerase II-specific"/>
    <property type="evidence" value="ECO:0007669"/>
    <property type="project" value="InterPro"/>
</dbReference>
<protein>
    <recommendedName>
        <fullName evidence="8">Zn(2)-C6 fungal-type domain-containing protein</fullName>
    </recommendedName>
</protein>
<keyword evidence="5" id="KW-0804">Transcription</keyword>
<feature type="domain" description="Zn(2)-C6 fungal-type" evidence="8">
    <location>
        <begin position="56"/>
        <end position="84"/>
    </location>
</feature>
<dbReference type="Gene3D" id="4.10.240.10">
    <property type="entry name" value="Zn(2)-C6 fungal-type DNA-binding domain"/>
    <property type="match status" value="1"/>
</dbReference>
<evidence type="ECO:0000256" key="3">
    <source>
        <dbReference type="ARBA" id="ARBA00023015"/>
    </source>
</evidence>
<dbReference type="InterPro" id="IPR052360">
    <property type="entry name" value="Transcr_Regulatory_Proteins"/>
</dbReference>
<organism evidence="9 10">
    <name type="scientific">Cytospora leucostoma</name>
    <dbReference type="NCBI Taxonomy" id="1230097"/>
    <lineage>
        <taxon>Eukaryota</taxon>
        <taxon>Fungi</taxon>
        <taxon>Dikarya</taxon>
        <taxon>Ascomycota</taxon>
        <taxon>Pezizomycotina</taxon>
        <taxon>Sordariomycetes</taxon>
        <taxon>Sordariomycetidae</taxon>
        <taxon>Diaporthales</taxon>
        <taxon>Cytosporaceae</taxon>
        <taxon>Cytospora</taxon>
    </lineage>
</organism>
<keyword evidence="4" id="KW-0238">DNA-binding</keyword>
<feature type="compositionally biased region" description="Low complexity" evidence="7">
    <location>
        <begin position="22"/>
        <end position="39"/>
    </location>
</feature>
<accession>A0A423XI17</accession>
<feature type="region of interest" description="Disordered" evidence="7">
    <location>
        <begin position="656"/>
        <end position="682"/>
    </location>
</feature>
<evidence type="ECO:0000256" key="2">
    <source>
        <dbReference type="ARBA" id="ARBA00022833"/>
    </source>
</evidence>
<feature type="compositionally biased region" description="Basic residues" evidence="7">
    <location>
        <begin position="44"/>
        <end position="53"/>
    </location>
</feature>
<dbReference type="GO" id="GO:0003677">
    <property type="term" value="F:DNA binding"/>
    <property type="evidence" value="ECO:0007669"/>
    <property type="project" value="UniProtKB-KW"/>
</dbReference>
<dbReference type="AlphaFoldDB" id="A0A423XI17"/>
<comment type="caution">
    <text evidence="9">The sequence shown here is derived from an EMBL/GenBank/DDBJ whole genome shotgun (WGS) entry which is preliminary data.</text>
</comment>
<keyword evidence="10" id="KW-1185">Reference proteome</keyword>
<dbReference type="SMART" id="SM00066">
    <property type="entry name" value="GAL4"/>
    <property type="match status" value="1"/>
</dbReference>
<evidence type="ECO:0000256" key="1">
    <source>
        <dbReference type="ARBA" id="ARBA00022723"/>
    </source>
</evidence>
<evidence type="ECO:0000313" key="9">
    <source>
        <dbReference type="EMBL" id="ROW15845.1"/>
    </source>
</evidence>
<keyword evidence="2" id="KW-0862">Zinc</keyword>
<dbReference type="PROSITE" id="PS50048">
    <property type="entry name" value="ZN2_CY6_FUNGAL_2"/>
    <property type="match status" value="1"/>
</dbReference>
<gene>
    <name evidence="9" type="ORF">VPNG_02434</name>
</gene>
<dbReference type="PROSITE" id="PS00463">
    <property type="entry name" value="ZN2_CY6_FUNGAL_1"/>
    <property type="match status" value="1"/>
</dbReference>
<sequence>MSPHNYATSQRNTSDNGIANGSANSPPSPTFTATSSAASDQPVKRARKSRPKVKTGCNNCKQRRIKCDERRPACTQCTRSKKACPGYPPPPRGARPYEEPRIAPKPKVEGVPPPPIAAQPIQTGQLVRLPPRRATRTQRRITPPPTPVVQQQCVIPTLYYRPSGNPFNEKEGLYFQLFRSHTADELSGYFDSVFWSRLVLQECHVEKAIRDAVVALGALYKTLDKTTESPPSSPAAGDDTVVDSAWQHWEVAIKYYSEAINSLFSVAGQDSRANRTRLMANILLACFDSFIGDHQQAIRQIQNGLALLEQLRAQRRRAFLSRPEEPVEDEIIQMFTRLAIQAKSYDMAFHFPKPYVIQLIQPATDPSSPSSEGGSPVSLQQDPIPEQFYSLRDARLAWDALLEKMLRFTEIQFASASQAGPMGVLPVTSLREHGIGFGQQIQAWGIAFEPLLNSRFSEGVTSQEKAAIAVLKMFHIMGQILFFMTFCDSETQFDAYQPHFQTIVNLGLEVVGDEERRASKKRCFDPRTCQHQKGHLTDIFGGQTYIGSHIKPSFSADLGIVPPLYVVATKCRDPTIRRQAIRLLRSSSRREGMWDSELVARIGMWIMDIEEEEDFLVSPAQSLVGSFSDANGPAYQAMKMESTSPNIRQRNGSLDFGDSLGPGGNARWDSRPKTTASHGAWSQPRVIPETKRVMVKAVEFDLKQHSAKLQCGSRDLAAGSPDLKTRVTQLTW</sequence>
<evidence type="ECO:0000256" key="7">
    <source>
        <dbReference type="SAM" id="MobiDB-lite"/>
    </source>
</evidence>
<dbReference type="OrthoDB" id="39175at2759"/>
<dbReference type="CDD" id="cd00067">
    <property type="entry name" value="GAL4"/>
    <property type="match status" value="1"/>
</dbReference>
<evidence type="ECO:0000256" key="4">
    <source>
        <dbReference type="ARBA" id="ARBA00023125"/>
    </source>
</evidence>
<keyword evidence="3" id="KW-0805">Transcription regulation</keyword>
<dbReference type="Proteomes" id="UP000285146">
    <property type="component" value="Unassembled WGS sequence"/>
</dbReference>
<dbReference type="PANTHER" id="PTHR36206:SF4">
    <property type="entry name" value="HYPOTHETICAL CONSERVED PROTEIN (EUROFUNG)-RELATED"/>
    <property type="match status" value="1"/>
</dbReference>
<dbReference type="InterPro" id="IPR036864">
    <property type="entry name" value="Zn2-C6_fun-type_DNA-bd_sf"/>
</dbReference>
<dbReference type="PANTHER" id="PTHR36206">
    <property type="entry name" value="ASPERCRYPTIN BIOSYNTHESIS CLUSTER-SPECIFIC TRANSCRIPTION REGULATOR ATNN-RELATED"/>
    <property type="match status" value="1"/>
</dbReference>
<dbReference type="InterPro" id="IPR001138">
    <property type="entry name" value="Zn2Cys6_DnaBD"/>
</dbReference>
<dbReference type="SUPFAM" id="SSF57701">
    <property type="entry name" value="Zn2/Cys6 DNA-binding domain"/>
    <property type="match status" value="1"/>
</dbReference>
<dbReference type="EMBL" id="LKEB01000007">
    <property type="protein sequence ID" value="ROW15845.1"/>
    <property type="molecule type" value="Genomic_DNA"/>
</dbReference>
<name>A0A423XI17_9PEZI</name>
<evidence type="ECO:0000256" key="6">
    <source>
        <dbReference type="ARBA" id="ARBA00023242"/>
    </source>
</evidence>
<evidence type="ECO:0000256" key="5">
    <source>
        <dbReference type="ARBA" id="ARBA00023163"/>
    </source>
</evidence>
<proteinExistence type="predicted"/>
<feature type="region of interest" description="Disordered" evidence="7">
    <location>
        <begin position="1"/>
        <end position="59"/>
    </location>
</feature>
<dbReference type="InParanoid" id="A0A423XI17"/>
<reference evidence="9 10" key="1">
    <citation type="submission" date="2015-09" db="EMBL/GenBank/DDBJ databases">
        <title>Host preference determinants of Valsa canker pathogens revealed by comparative genomics.</title>
        <authorList>
            <person name="Yin Z."/>
            <person name="Huang L."/>
        </authorList>
    </citation>
    <scope>NUCLEOTIDE SEQUENCE [LARGE SCALE GENOMIC DNA]</scope>
    <source>
        <strain evidence="9 10">SXYLt</strain>
    </source>
</reference>
<keyword evidence="6" id="KW-0539">Nucleus</keyword>
<dbReference type="GO" id="GO:0008270">
    <property type="term" value="F:zinc ion binding"/>
    <property type="evidence" value="ECO:0007669"/>
    <property type="project" value="InterPro"/>
</dbReference>
<dbReference type="Pfam" id="PF00172">
    <property type="entry name" value="Zn_clus"/>
    <property type="match status" value="1"/>
</dbReference>
<evidence type="ECO:0000259" key="8">
    <source>
        <dbReference type="PROSITE" id="PS50048"/>
    </source>
</evidence>